<feature type="transmembrane region" description="Helical" evidence="2">
    <location>
        <begin position="62"/>
        <end position="82"/>
    </location>
</feature>
<keyword evidence="2" id="KW-1133">Transmembrane helix</keyword>
<keyword evidence="2" id="KW-0812">Transmembrane</keyword>
<evidence type="ECO:0000313" key="5">
    <source>
        <dbReference type="Proteomes" id="UP000177349"/>
    </source>
</evidence>
<name>A0A1G2BTN8_9BACT</name>
<dbReference type="AlphaFoldDB" id="A0A1G2BTN8"/>
<dbReference type="Pfam" id="PF01345">
    <property type="entry name" value="DUF11"/>
    <property type="match status" value="2"/>
</dbReference>
<dbReference type="PANTHER" id="PTHR34819:SF5">
    <property type="entry name" value="CONSERVED REPEAT DOMAIN PROTEIN"/>
    <property type="match status" value="1"/>
</dbReference>
<dbReference type="InterPro" id="IPR001434">
    <property type="entry name" value="OmcB-like_DUF11"/>
</dbReference>
<proteinExistence type="predicted"/>
<evidence type="ECO:0000259" key="3">
    <source>
        <dbReference type="Pfam" id="PF01345"/>
    </source>
</evidence>
<feature type="region of interest" description="Disordered" evidence="1">
    <location>
        <begin position="1"/>
        <end position="28"/>
    </location>
</feature>
<sequence>MFKNRRLNIDGVGRRPQSIKPQSGRSSDGAIRVRTAAQGYQASRRPVPEEYRTFDHGRRGGWGFLVFLFILFAASVAGFFYWNNRPASFQGDSVFLTATVEEAITSGDEVTYRVEYENQDFVTLKTVSLDVQWPEGFYYNSASQEPTSETATTWVLGPLDPGQKKELQIKGQLVGLKDQTQKAIFRLSYRPENINSDFGVVHAVETHISDARINVELSAPTKVLAGQEVVFQAVISNLTTEKLQNIDVEIVLPKDFEALAYDPALTDNHFRGDLGLDAPLTITISAKVAPDAEGQQAWTVEINEVLGGEPRRLLRTELAVVPVRPEFDVELKINGESNDFEVDYGETLNYQLKITNRSSDAIADMKVTALLDSDVIDRKTVQSNGRVDKDTITWTKADLEQLGALQPGAEIIIPWKATLLEQGTEGRATVDTLVTLEVEGLPGWKKTSPVFVISVGEGLVFNQGVYWDLGGAQVGRGNLPPVTNERSEYLVIWSLDSGSQDYDAVNVSAFLPPKVTFLSADEVDEGALKYDEGTQRLEWQINNFSSKLLPLKAAFYIKFVPTDEDEGTVMTLMNPVSIVASGTEIFETKTFSVNTQQVITTREGDVGTVIE</sequence>
<evidence type="ECO:0000256" key="1">
    <source>
        <dbReference type="SAM" id="MobiDB-lite"/>
    </source>
</evidence>
<feature type="domain" description="DUF11" evidence="3">
    <location>
        <begin position="97"/>
        <end position="179"/>
    </location>
</feature>
<comment type="caution">
    <text evidence="4">The sequence shown here is derived from an EMBL/GenBank/DDBJ whole genome shotgun (WGS) entry which is preliminary data.</text>
</comment>
<gene>
    <name evidence="4" type="ORF">A3B31_01145</name>
</gene>
<feature type="domain" description="DUF11" evidence="3">
    <location>
        <begin position="331"/>
        <end position="429"/>
    </location>
</feature>
<keyword evidence="2" id="KW-0472">Membrane</keyword>
<accession>A0A1G2BTN8</accession>
<protein>
    <recommendedName>
        <fullName evidence="3">DUF11 domain-containing protein</fullName>
    </recommendedName>
</protein>
<evidence type="ECO:0000313" key="4">
    <source>
        <dbReference type="EMBL" id="OGY92471.1"/>
    </source>
</evidence>
<dbReference type="Proteomes" id="UP000177349">
    <property type="component" value="Unassembled WGS sequence"/>
</dbReference>
<organism evidence="4 5">
    <name type="scientific">Candidatus Komeilibacteria bacterium RIFCSPLOWO2_01_FULL_53_11</name>
    <dbReference type="NCBI Taxonomy" id="1798552"/>
    <lineage>
        <taxon>Bacteria</taxon>
        <taxon>Candidatus Komeiliibacteriota</taxon>
    </lineage>
</organism>
<dbReference type="PANTHER" id="PTHR34819">
    <property type="entry name" value="LARGE CYSTEINE-RICH PERIPLASMIC PROTEIN OMCB"/>
    <property type="match status" value="1"/>
</dbReference>
<dbReference type="EMBL" id="MHKN01000016">
    <property type="protein sequence ID" value="OGY92471.1"/>
    <property type="molecule type" value="Genomic_DNA"/>
</dbReference>
<evidence type="ECO:0000256" key="2">
    <source>
        <dbReference type="SAM" id="Phobius"/>
    </source>
</evidence>
<reference evidence="4 5" key="1">
    <citation type="journal article" date="2016" name="Nat. Commun.">
        <title>Thousands of microbial genomes shed light on interconnected biogeochemical processes in an aquifer system.</title>
        <authorList>
            <person name="Anantharaman K."/>
            <person name="Brown C.T."/>
            <person name="Hug L.A."/>
            <person name="Sharon I."/>
            <person name="Castelle C.J."/>
            <person name="Probst A.J."/>
            <person name="Thomas B.C."/>
            <person name="Singh A."/>
            <person name="Wilkins M.J."/>
            <person name="Karaoz U."/>
            <person name="Brodie E.L."/>
            <person name="Williams K.H."/>
            <person name="Hubbard S.S."/>
            <person name="Banfield J.F."/>
        </authorList>
    </citation>
    <scope>NUCLEOTIDE SEQUENCE [LARGE SCALE GENOMIC DNA]</scope>
</reference>
<dbReference type="InterPro" id="IPR051172">
    <property type="entry name" value="Chlamydia_OmcB"/>
</dbReference>